<reference evidence="13" key="2">
    <citation type="submission" date="2025-08" db="UniProtKB">
        <authorList>
            <consortium name="Ensembl"/>
        </authorList>
    </citation>
    <scope>IDENTIFICATION</scope>
</reference>
<dbReference type="InterPro" id="IPR036972">
    <property type="entry name" value="Cyt_c_oxidase_su5b_sf"/>
</dbReference>
<dbReference type="Ensembl" id="ENSACAT00000038662.1">
    <property type="protein sequence ID" value="ENSACAP00000033790.1"/>
    <property type="gene ID" value="ENSACAG00000043601.1"/>
</dbReference>
<evidence type="ECO:0000256" key="9">
    <source>
        <dbReference type="ARBA" id="ARBA00023136"/>
    </source>
</evidence>
<keyword evidence="8" id="KW-0496">Mitochondrion</keyword>
<dbReference type="PANTHER" id="PTHR10122:SF20">
    <property type="entry name" value="CYTOCHROME C OXIDASE SUBUNIT 5B, MITOCHONDRIAL"/>
    <property type="match status" value="1"/>
</dbReference>
<evidence type="ECO:0000256" key="10">
    <source>
        <dbReference type="ARBA" id="ARBA00031048"/>
    </source>
</evidence>
<evidence type="ECO:0000256" key="3">
    <source>
        <dbReference type="ARBA" id="ARBA00022723"/>
    </source>
</evidence>
<dbReference type="Proteomes" id="UP000001646">
    <property type="component" value="Unplaced"/>
</dbReference>
<evidence type="ECO:0000256" key="7">
    <source>
        <dbReference type="ARBA" id="ARBA00022990"/>
    </source>
</evidence>
<feature type="modified residue" description="N6-acetyllysine" evidence="12">
    <location>
        <position position="101"/>
    </location>
</feature>
<reference evidence="13" key="1">
    <citation type="submission" date="2009-12" db="EMBL/GenBank/DDBJ databases">
        <title>The Genome Sequence of Anolis carolinensis (Green Anole Lizard).</title>
        <authorList>
            <consortium name="The Genome Sequencing Platform"/>
            <person name="Di Palma F."/>
            <person name="Alfoldi J."/>
            <person name="Heiman D."/>
            <person name="Young S."/>
            <person name="Grabherr M."/>
            <person name="Johnson J."/>
            <person name="Lander E.S."/>
            <person name="Lindblad-Toh K."/>
        </authorList>
    </citation>
    <scope>NUCLEOTIDE SEQUENCE [LARGE SCALE GENOMIC DNA]</scope>
    <source>
        <strain evidence="13">JBL SC #1</strain>
    </source>
</reference>
<proteinExistence type="predicted"/>
<dbReference type="PROSITE" id="PS51359">
    <property type="entry name" value="COX5B_2"/>
    <property type="match status" value="1"/>
</dbReference>
<keyword evidence="3 11" id="KW-0479">Metal-binding</keyword>
<dbReference type="GO" id="GO:0046872">
    <property type="term" value="F:metal ion binding"/>
    <property type="evidence" value="ECO:0007669"/>
    <property type="project" value="UniProtKB-KW"/>
</dbReference>
<feature type="binding site" evidence="11">
    <location>
        <position position="131"/>
    </location>
    <ligand>
        <name>Zn(2+)</name>
        <dbReference type="ChEBI" id="CHEBI:29105"/>
    </ligand>
</feature>
<dbReference type="GO" id="GO:0006123">
    <property type="term" value="P:mitochondrial electron transport, cytochrome c to oxygen"/>
    <property type="evidence" value="ECO:0007669"/>
    <property type="project" value="InterPro"/>
</dbReference>
<keyword evidence="9" id="KW-0472">Membrane</keyword>
<keyword evidence="6" id="KW-0809">Transit peptide</keyword>
<feature type="binding site" evidence="11">
    <location>
        <position position="128"/>
    </location>
    <ligand>
        <name>Zn(2+)</name>
        <dbReference type="ChEBI" id="CHEBI:29105"/>
    </ligand>
</feature>
<dbReference type="PROSITE" id="PS00848">
    <property type="entry name" value="COX5B_1"/>
    <property type="match status" value="1"/>
</dbReference>
<organism evidence="13 14">
    <name type="scientific">Anolis carolinensis</name>
    <name type="common">Green anole</name>
    <name type="synonym">American chameleon</name>
    <dbReference type="NCBI Taxonomy" id="28377"/>
    <lineage>
        <taxon>Eukaryota</taxon>
        <taxon>Metazoa</taxon>
        <taxon>Chordata</taxon>
        <taxon>Craniata</taxon>
        <taxon>Vertebrata</taxon>
        <taxon>Euteleostomi</taxon>
        <taxon>Lepidosauria</taxon>
        <taxon>Squamata</taxon>
        <taxon>Bifurcata</taxon>
        <taxon>Unidentata</taxon>
        <taxon>Episquamata</taxon>
        <taxon>Toxicofera</taxon>
        <taxon>Iguania</taxon>
        <taxon>Dactyloidae</taxon>
        <taxon>Anolis</taxon>
    </lineage>
</organism>
<comment type="subcellular location">
    <subcellularLocation>
        <location evidence="1">Mitochondrion inner membrane</location>
    </subcellularLocation>
</comment>
<feature type="binding site" evidence="11">
    <location>
        <position position="108"/>
    </location>
    <ligand>
        <name>Zn(2+)</name>
        <dbReference type="ChEBI" id="CHEBI:29105"/>
    </ligand>
</feature>
<keyword evidence="4" id="KW-0999">Mitochondrion inner membrane</keyword>
<evidence type="ECO:0000256" key="5">
    <source>
        <dbReference type="ARBA" id="ARBA00022833"/>
    </source>
</evidence>
<dbReference type="AlphaFoldDB" id="A0A803TF00"/>
<evidence type="ECO:0000256" key="6">
    <source>
        <dbReference type="ARBA" id="ARBA00022946"/>
    </source>
</evidence>
<feature type="modified residue" description="N6-acetyllysine" evidence="12">
    <location>
        <position position="83"/>
    </location>
</feature>
<sequence>MPALWLKNGDEYQLPESDTTRLNVRGKPLPILKNRKAVQLFLIVSSRYTQSGGSLELLSCYGTFLSQCILWHQHDPYSMFRPKRYSGTKEDPHIVPSIVDKRLVGCICEEDNSAVIWFWVHKGDSHRCPQCGSYYKLTHHELP</sequence>
<protein>
    <recommendedName>
        <fullName evidence="2">Cytochrome c oxidase subunit 5B, mitochondrial</fullName>
    </recommendedName>
    <alternativeName>
        <fullName evidence="10">Cytochrome c oxidase polypeptide Vb</fullName>
    </alternativeName>
</protein>
<evidence type="ECO:0000256" key="1">
    <source>
        <dbReference type="ARBA" id="ARBA00004273"/>
    </source>
</evidence>
<dbReference type="Pfam" id="PF01215">
    <property type="entry name" value="COX5B"/>
    <property type="match status" value="1"/>
</dbReference>
<dbReference type="CDD" id="cd00924">
    <property type="entry name" value="Cyt_c_Oxidase_Vb"/>
    <property type="match status" value="1"/>
</dbReference>
<keyword evidence="5 11" id="KW-0862">Zinc</keyword>
<dbReference type="GeneTree" id="ENSGT00390000011010"/>
<feature type="binding site" evidence="11">
    <location>
        <position position="106"/>
    </location>
    <ligand>
        <name>Zn(2+)</name>
        <dbReference type="ChEBI" id="CHEBI:29105"/>
    </ligand>
</feature>
<dbReference type="GO" id="GO:0005743">
    <property type="term" value="C:mitochondrial inner membrane"/>
    <property type="evidence" value="ECO:0007669"/>
    <property type="project" value="UniProtKB-SubCell"/>
</dbReference>
<keyword evidence="7" id="KW-0007">Acetylation</keyword>
<dbReference type="Gene3D" id="2.60.11.10">
    <property type="entry name" value="Cytochrome c oxidase, subunit Vb"/>
    <property type="match status" value="1"/>
</dbReference>
<evidence type="ECO:0000313" key="13">
    <source>
        <dbReference type="Ensembl" id="ENSACAP00000033790.1"/>
    </source>
</evidence>
<feature type="modified residue" description="N6-acetyllysine" evidence="12">
    <location>
        <position position="136"/>
    </location>
</feature>
<dbReference type="InParanoid" id="A0A803TF00"/>
<evidence type="ECO:0000256" key="2">
    <source>
        <dbReference type="ARBA" id="ARBA00020224"/>
    </source>
</evidence>
<name>A0A803TF00_ANOCA</name>
<evidence type="ECO:0000256" key="8">
    <source>
        <dbReference type="ARBA" id="ARBA00023128"/>
    </source>
</evidence>
<reference evidence="13" key="3">
    <citation type="submission" date="2025-09" db="UniProtKB">
        <authorList>
            <consortium name="Ensembl"/>
        </authorList>
    </citation>
    <scope>IDENTIFICATION</scope>
</reference>
<evidence type="ECO:0000256" key="4">
    <source>
        <dbReference type="ARBA" id="ARBA00022792"/>
    </source>
</evidence>
<accession>A0A803TF00</accession>
<evidence type="ECO:0000313" key="14">
    <source>
        <dbReference type="Proteomes" id="UP000001646"/>
    </source>
</evidence>
<evidence type="ECO:0000256" key="12">
    <source>
        <dbReference type="PIRSR" id="PIRSR602124-3"/>
    </source>
</evidence>
<dbReference type="GO" id="GO:0045277">
    <property type="term" value="C:respiratory chain complex IV"/>
    <property type="evidence" value="ECO:0007669"/>
    <property type="project" value="InterPro"/>
</dbReference>
<dbReference type="InterPro" id="IPR002124">
    <property type="entry name" value="Cyt_c_oxidase_su5b"/>
</dbReference>
<evidence type="ECO:0000256" key="11">
    <source>
        <dbReference type="PIRSR" id="PIRSR602124-1"/>
    </source>
</evidence>
<keyword evidence="14" id="KW-1185">Reference proteome</keyword>
<dbReference type="SUPFAM" id="SSF57802">
    <property type="entry name" value="Rubredoxin-like"/>
    <property type="match status" value="1"/>
</dbReference>
<dbReference type="PANTHER" id="PTHR10122">
    <property type="entry name" value="CYTOCHROME C OXIDASE SUBUNIT 5B, MITOCHONDRIAL"/>
    <property type="match status" value="1"/>
</dbReference>